<dbReference type="EMBL" id="AF424676">
    <property type="protein sequence ID" value="AAN31501.1"/>
    <property type="molecule type" value="mRNA"/>
</dbReference>
<feature type="chain" id="PRO_5036286580" description="Secreted RxLR effector peptide protein" evidence="1">
    <location>
        <begin position="24"/>
        <end position="151"/>
    </location>
</feature>
<organism evidence="2">
    <name type="scientific">Phytophthora infestans</name>
    <name type="common">Potato late blight agent</name>
    <name type="synonym">Botrytis infestans</name>
    <dbReference type="NCBI Taxonomy" id="4787"/>
    <lineage>
        <taxon>Eukaryota</taxon>
        <taxon>Sar</taxon>
        <taxon>Stramenopiles</taxon>
        <taxon>Oomycota</taxon>
        <taxon>Peronosporomycetes</taxon>
        <taxon>Peronosporales</taxon>
        <taxon>Peronosporaceae</taxon>
        <taxon>Phytophthora</taxon>
    </lineage>
</organism>
<dbReference type="AlphaFoldDB" id="Q8H6Z5"/>
<dbReference type="EMBL" id="WSZM01000095">
    <property type="protein sequence ID" value="KAF4042915.1"/>
    <property type="molecule type" value="Genomic_DNA"/>
</dbReference>
<reference evidence="3" key="2">
    <citation type="submission" date="2020-04" db="EMBL/GenBank/DDBJ databases">
        <title>Hybrid Assembly of Korean Phytophthora infestans isolates.</title>
        <authorList>
            <person name="Prokchorchik M."/>
            <person name="Lee Y."/>
            <person name="Seo J."/>
            <person name="Cho J.-H."/>
            <person name="Park Y.-E."/>
            <person name="Jang D.-C."/>
            <person name="Im J.-S."/>
            <person name="Choi J.-G."/>
            <person name="Park H.-J."/>
            <person name="Lee G.-B."/>
            <person name="Lee Y.-G."/>
            <person name="Hong S.-Y."/>
            <person name="Cho K."/>
            <person name="Sohn K.H."/>
        </authorList>
    </citation>
    <scope>NUCLEOTIDE SEQUENCE</scope>
    <source>
        <strain evidence="3">KR_1_A1</strain>
    </source>
</reference>
<feature type="signal peptide" evidence="1">
    <location>
        <begin position="1"/>
        <end position="23"/>
    </location>
</feature>
<accession>Q8H6Z5</accession>
<dbReference type="Proteomes" id="UP000602510">
    <property type="component" value="Unassembled WGS sequence"/>
</dbReference>
<evidence type="ECO:0000313" key="2">
    <source>
        <dbReference type="EMBL" id="AAN31501.1"/>
    </source>
</evidence>
<evidence type="ECO:0008006" key="5">
    <source>
        <dbReference type="Google" id="ProtNLM"/>
    </source>
</evidence>
<reference evidence="2" key="1">
    <citation type="submission" date="2001-09" db="EMBL/GenBank/DDBJ databases">
        <title>EST Mining and Functional Expression Assays Identify Extracellular Elicitor Proteins from Phytophthora.</title>
        <authorList>
            <person name="Torto T.A."/>
            <person name="Styer A."/>
            <person name="Kamoun S."/>
        </authorList>
    </citation>
    <scope>NUCLEOTIDE SEQUENCE</scope>
    <source>
        <strain evidence="2">DDR7602</strain>
    </source>
</reference>
<keyword evidence="4" id="KW-1185">Reference proteome</keyword>
<evidence type="ECO:0000313" key="3">
    <source>
        <dbReference type="EMBL" id="KAF4042915.1"/>
    </source>
</evidence>
<evidence type="ECO:0000256" key="1">
    <source>
        <dbReference type="SAM" id="SignalP"/>
    </source>
</evidence>
<evidence type="ECO:0000313" key="4">
    <source>
        <dbReference type="Proteomes" id="UP000602510"/>
    </source>
</evidence>
<protein>
    <recommendedName>
        <fullName evidence="5">Secreted RxLR effector peptide protein</fullName>
    </recommendedName>
</protein>
<gene>
    <name evidence="3" type="ORF">GN244_ATG04834</name>
</gene>
<name>Q8H6Z5_PHYIN</name>
<keyword evidence="1" id="KW-0732">Signal</keyword>
<dbReference type="VEuPathDB" id="FungiDB:PITG_15483"/>
<sequence>MGVRTLGVLLATLCVVLSTLVSANDMATNSSASASIASSGSGSETIAQLLVEVQAAVADDPALANMFDISSASQMREEELTTLLQDILALSLSGSSSANSLSSSSGSTTAASAEATQSDSAAGSTVSGATSVTLPTSFAVLATVVTLVATL</sequence>
<proteinExistence type="evidence at transcript level"/>